<organism evidence="4">
    <name type="scientific">Singulisphaera sp. Ch08</name>
    <dbReference type="NCBI Taxonomy" id="3120278"/>
    <lineage>
        <taxon>Bacteria</taxon>
        <taxon>Pseudomonadati</taxon>
        <taxon>Planctomycetota</taxon>
        <taxon>Planctomycetia</taxon>
        <taxon>Isosphaerales</taxon>
        <taxon>Isosphaeraceae</taxon>
        <taxon>Singulisphaera</taxon>
    </lineage>
</organism>
<dbReference type="Pfam" id="PF13517">
    <property type="entry name" value="FG-GAP_3"/>
    <property type="match status" value="1"/>
</dbReference>
<dbReference type="PANTHER" id="PTHR44103">
    <property type="entry name" value="PROPROTEIN CONVERTASE P"/>
    <property type="match status" value="1"/>
</dbReference>
<dbReference type="Pfam" id="PF22301">
    <property type="entry name" value="AUDH_beta_propeller"/>
    <property type="match status" value="1"/>
</dbReference>
<name>A0AAU7CHZ9_9BACT</name>
<dbReference type="EMBL" id="CP155447">
    <property type="protein sequence ID" value="XBH04866.1"/>
    <property type="molecule type" value="Genomic_DNA"/>
</dbReference>
<proteinExistence type="predicted"/>
<sequence length="407" mass="44273">MSSRFALPLLLALSAPLSAAEFPNFRTQELDPHVGNVCYAVTTADVNGDGKLDVVAVTEDAVVWFANPTWEKHTLTKGVTEKDNVCIQARDIDGDGKIDFALGAGWQPANTKSGGTLQWLRRTSDENAPWQVIPIGSEPTIHRIRWGDVLGTGKAQLIAVPLQGRETKGPNWGEGKGVRILVYSVPAHPEKDPWPMQVADDSLHTIHNLQAIDFDGDGKDEIVLAAWEGVFVLKCDASGRWAKTKLGTGNQEATPFKGASEVKVGRLAEGGRYIATIEPWHGFQVVVYTPPKSGTGLWDRQVIDEPVQWGHAVWCADLDEDGDEELIIGQRDKSKDANRDPAGPGVLVYDPRPGSTPLAFTRHVIDNGGVGTEDLVSADLDGDGREDIVAGGRSTHNVRVYWNRDQK</sequence>
<keyword evidence="1 2" id="KW-0732">Signal</keyword>
<evidence type="ECO:0000259" key="3">
    <source>
        <dbReference type="Pfam" id="PF22301"/>
    </source>
</evidence>
<dbReference type="RefSeq" id="WP_406697668.1">
    <property type="nucleotide sequence ID" value="NZ_CP155447.1"/>
</dbReference>
<accession>A0AAU7CHZ9</accession>
<feature type="domain" description="Aldos-2-ulose dehydratase beta-propeller" evidence="3">
    <location>
        <begin position="114"/>
        <end position="289"/>
    </location>
</feature>
<feature type="signal peptide" evidence="2">
    <location>
        <begin position="1"/>
        <end position="19"/>
    </location>
</feature>
<dbReference type="InterPro" id="IPR054583">
    <property type="entry name" value="Beta-prop_AUDH"/>
</dbReference>
<dbReference type="InterPro" id="IPR028994">
    <property type="entry name" value="Integrin_alpha_N"/>
</dbReference>
<protein>
    <submittedName>
        <fullName evidence="4">FG-GAP-like repeat-containing protein</fullName>
    </submittedName>
</protein>
<feature type="chain" id="PRO_5043582563" evidence="2">
    <location>
        <begin position="20"/>
        <end position="407"/>
    </location>
</feature>
<evidence type="ECO:0000256" key="2">
    <source>
        <dbReference type="SAM" id="SignalP"/>
    </source>
</evidence>
<evidence type="ECO:0000256" key="1">
    <source>
        <dbReference type="ARBA" id="ARBA00022729"/>
    </source>
</evidence>
<gene>
    <name evidence="4" type="ORF">V5E97_02270</name>
</gene>
<dbReference type="InterPro" id="IPR013517">
    <property type="entry name" value="FG-GAP"/>
</dbReference>
<dbReference type="PANTHER" id="PTHR44103:SF1">
    <property type="entry name" value="PROPROTEIN CONVERTASE P"/>
    <property type="match status" value="1"/>
</dbReference>
<dbReference type="AlphaFoldDB" id="A0AAU7CHZ9"/>
<evidence type="ECO:0000313" key="4">
    <source>
        <dbReference type="EMBL" id="XBH04866.1"/>
    </source>
</evidence>
<reference evidence="4" key="1">
    <citation type="submission" date="2024-05" db="EMBL/GenBank/DDBJ databases">
        <title>Planctomycetes of the genus Singulisphaera possess chitinolytic capabilities.</title>
        <authorList>
            <person name="Ivanova A."/>
        </authorList>
    </citation>
    <scope>NUCLEOTIDE SEQUENCE</scope>
    <source>
        <strain evidence="4">Ch08T</strain>
    </source>
</reference>
<dbReference type="SUPFAM" id="SSF69318">
    <property type="entry name" value="Integrin alpha N-terminal domain"/>
    <property type="match status" value="1"/>
</dbReference>
<dbReference type="Gene3D" id="2.130.10.130">
    <property type="entry name" value="Integrin alpha, N-terminal"/>
    <property type="match status" value="2"/>
</dbReference>